<comment type="caution">
    <text evidence="1">The sequence shown here is derived from an EMBL/GenBank/DDBJ whole genome shotgun (WGS) entry which is preliminary data.</text>
</comment>
<dbReference type="EMBL" id="JARIHO010000117">
    <property type="protein sequence ID" value="KAJ7302389.1"/>
    <property type="molecule type" value="Genomic_DNA"/>
</dbReference>
<dbReference type="AlphaFoldDB" id="A0AAD6YZU1"/>
<dbReference type="InterPro" id="IPR036047">
    <property type="entry name" value="F-box-like_dom_sf"/>
</dbReference>
<evidence type="ECO:0000313" key="2">
    <source>
        <dbReference type="Proteomes" id="UP001218218"/>
    </source>
</evidence>
<keyword evidence="2" id="KW-1185">Reference proteome</keyword>
<evidence type="ECO:0000313" key="1">
    <source>
        <dbReference type="EMBL" id="KAJ7302389.1"/>
    </source>
</evidence>
<gene>
    <name evidence="1" type="ORF">DFH08DRAFT_905483</name>
</gene>
<dbReference type="SUPFAM" id="SSF81383">
    <property type="entry name" value="F-box domain"/>
    <property type="match status" value="1"/>
</dbReference>
<proteinExistence type="predicted"/>
<dbReference type="Proteomes" id="UP001218218">
    <property type="component" value="Unassembled WGS sequence"/>
</dbReference>
<name>A0AAD6YZU1_9AGAR</name>
<reference evidence="1" key="1">
    <citation type="submission" date="2023-03" db="EMBL/GenBank/DDBJ databases">
        <title>Massive genome expansion in bonnet fungi (Mycena s.s.) driven by repeated elements and novel gene families across ecological guilds.</title>
        <authorList>
            <consortium name="Lawrence Berkeley National Laboratory"/>
            <person name="Harder C.B."/>
            <person name="Miyauchi S."/>
            <person name="Viragh M."/>
            <person name="Kuo A."/>
            <person name="Thoen E."/>
            <person name="Andreopoulos B."/>
            <person name="Lu D."/>
            <person name="Skrede I."/>
            <person name="Drula E."/>
            <person name="Henrissat B."/>
            <person name="Morin E."/>
            <person name="Kohler A."/>
            <person name="Barry K."/>
            <person name="LaButti K."/>
            <person name="Morin E."/>
            <person name="Salamov A."/>
            <person name="Lipzen A."/>
            <person name="Mereny Z."/>
            <person name="Hegedus B."/>
            <person name="Baldrian P."/>
            <person name="Stursova M."/>
            <person name="Weitz H."/>
            <person name="Taylor A."/>
            <person name="Grigoriev I.V."/>
            <person name="Nagy L.G."/>
            <person name="Martin F."/>
            <person name="Kauserud H."/>
        </authorList>
    </citation>
    <scope>NUCLEOTIDE SEQUENCE</scope>
    <source>
        <strain evidence="1">CBHHK002</strain>
    </source>
</reference>
<sequence length="390" mass="43362">MDQPSPLDVGELLENCIAHLSTARDLKSCSLVSRRWVYTAQSQLFRAPSRLTLRPVNIRGNITEDISWSTFLDILDDSPHLIRHIRCLTTGFLWANEPEFSRICLFPFTHLHEIDFMCHYTLSPPFIAALQQLFSLPSLRRVGLWGVFSHREDFIRLWDRCSPGITHLSLRCEDTAAPVGYRRPPITRISPRDIPVSLQSLNLVNGQATVDCVQSLQTPESPLDLSDLKILQIGSGSKVPWQTFGTVVQSIEALSVFTNQNAASLDLSLFPKLAALRLVLCGIPPHPRRSNGSIVSDLFSTIGPKNVIRKIVIAVSNPLVGNADLCELLDTKLSSLSMPDAPIVEFVIGSDAYEAVRPYFPLLTSRNLVRSLSLYVDRSPSETIGIASPR</sequence>
<organism evidence="1 2">
    <name type="scientific">Mycena albidolilacea</name>
    <dbReference type="NCBI Taxonomy" id="1033008"/>
    <lineage>
        <taxon>Eukaryota</taxon>
        <taxon>Fungi</taxon>
        <taxon>Dikarya</taxon>
        <taxon>Basidiomycota</taxon>
        <taxon>Agaricomycotina</taxon>
        <taxon>Agaricomycetes</taxon>
        <taxon>Agaricomycetidae</taxon>
        <taxon>Agaricales</taxon>
        <taxon>Marasmiineae</taxon>
        <taxon>Mycenaceae</taxon>
        <taxon>Mycena</taxon>
    </lineage>
</organism>
<evidence type="ECO:0008006" key="3">
    <source>
        <dbReference type="Google" id="ProtNLM"/>
    </source>
</evidence>
<protein>
    <recommendedName>
        <fullName evidence="3">F-box domain-containing protein</fullName>
    </recommendedName>
</protein>
<accession>A0AAD6YZU1</accession>
<dbReference type="SUPFAM" id="SSF52047">
    <property type="entry name" value="RNI-like"/>
    <property type="match status" value="1"/>
</dbReference>